<dbReference type="AlphaFoldDB" id="A0A8S3QHQ2"/>
<proteinExistence type="predicted"/>
<evidence type="ECO:0000256" key="2">
    <source>
        <dbReference type="SAM" id="MobiDB-lite"/>
    </source>
</evidence>
<keyword evidence="3" id="KW-1133">Transmembrane helix</keyword>
<sequence length="424" mass="48692">MAEGGYEFDNPEFKNNDYDEEEEEETSFQDDEEFQNNINKEFEKSRDLSENDAKIRKKETTKKMIKQFYKKNGETIRNEEGFFVGEENDGKIMLYVKDEKGNDIALTYYQKEKRKFYKFSTLKSYYGVNFVRDVLGVDDFKISDRIIEGRAGFQRMLNELDNIEIPLQEISTQQEGQELLEIASNEETHVKEIETSFIEQGTSFINEETQTYMTKREMDGIISAMTSVKEEIANELAKLNETNKDLAKENAKLEQAKEDNDEFQIDRISSRIRELESERSARLEVININKEKLRSQVNRFKQTIHKMLNEDKTLGERIRTLFREQGITIVSVLTAFGMIIGVIVEAFTGSPSPSPSPPSKGGGVQDWMKKQLKNLGKLLSFLAGKLAAALPGIIGSIVSWLLSATKDVVNWFCKQLMGIAYFSC</sequence>
<gene>
    <name evidence="4" type="ORF">MEDL_11121</name>
</gene>
<feature type="compositionally biased region" description="Acidic residues" evidence="2">
    <location>
        <begin position="18"/>
        <end position="34"/>
    </location>
</feature>
<keyword evidence="1" id="KW-0175">Coiled coil</keyword>
<keyword evidence="3" id="KW-0472">Membrane</keyword>
<feature type="coiled-coil region" evidence="1">
    <location>
        <begin position="222"/>
        <end position="310"/>
    </location>
</feature>
<keyword evidence="3" id="KW-0812">Transmembrane</keyword>
<reference evidence="4" key="1">
    <citation type="submission" date="2021-03" db="EMBL/GenBank/DDBJ databases">
        <authorList>
            <person name="Bekaert M."/>
        </authorList>
    </citation>
    <scope>NUCLEOTIDE SEQUENCE</scope>
</reference>
<evidence type="ECO:0000256" key="1">
    <source>
        <dbReference type="SAM" id="Coils"/>
    </source>
</evidence>
<name>A0A8S3QHQ2_MYTED</name>
<evidence type="ECO:0000313" key="5">
    <source>
        <dbReference type="Proteomes" id="UP000683360"/>
    </source>
</evidence>
<keyword evidence="5" id="KW-1185">Reference proteome</keyword>
<feature type="region of interest" description="Disordered" evidence="2">
    <location>
        <begin position="1"/>
        <end position="35"/>
    </location>
</feature>
<comment type="caution">
    <text evidence="4">The sequence shown here is derived from an EMBL/GenBank/DDBJ whole genome shotgun (WGS) entry which is preliminary data.</text>
</comment>
<dbReference type="OrthoDB" id="6180841at2759"/>
<evidence type="ECO:0000313" key="4">
    <source>
        <dbReference type="EMBL" id="CAG2196251.1"/>
    </source>
</evidence>
<dbReference type="EMBL" id="CAJPWZ010000550">
    <property type="protein sequence ID" value="CAG2196251.1"/>
    <property type="molecule type" value="Genomic_DNA"/>
</dbReference>
<protein>
    <submittedName>
        <fullName evidence="4">Uncharacterized protein</fullName>
    </submittedName>
</protein>
<evidence type="ECO:0000256" key="3">
    <source>
        <dbReference type="SAM" id="Phobius"/>
    </source>
</evidence>
<feature type="transmembrane region" description="Helical" evidence="3">
    <location>
        <begin position="326"/>
        <end position="347"/>
    </location>
</feature>
<dbReference type="Proteomes" id="UP000683360">
    <property type="component" value="Unassembled WGS sequence"/>
</dbReference>
<feature type="transmembrane region" description="Helical" evidence="3">
    <location>
        <begin position="378"/>
        <end position="402"/>
    </location>
</feature>
<organism evidence="4 5">
    <name type="scientific">Mytilus edulis</name>
    <name type="common">Blue mussel</name>
    <dbReference type="NCBI Taxonomy" id="6550"/>
    <lineage>
        <taxon>Eukaryota</taxon>
        <taxon>Metazoa</taxon>
        <taxon>Spiralia</taxon>
        <taxon>Lophotrochozoa</taxon>
        <taxon>Mollusca</taxon>
        <taxon>Bivalvia</taxon>
        <taxon>Autobranchia</taxon>
        <taxon>Pteriomorphia</taxon>
        <taxon>Mytilida</taxon>
        <taxon>Mytiloidea</taxon>
        <taxon>Mytilidae</taxon>
        <taxon>Mytilinae</taxon>
        <taxon>Mytilus</taxon>
    </lineage>
</organism>
<accession>A0A8S3QHQ2</accession>